<feature type="domain" description="ZP" evidence="4">
    <location>
        <begin position="38"/>
        <end position="315"/>
    </location>
</feature>
<keyword evidence="2" id="KW-1015">Disulfide bond</keyword>
<dbReference type="PANTHER" id="PTHR14002">
    <property type="entry name" value="ENDOGLIN/TGF-BETA RECEPTOR TYPE III"/>
    <property type="match status" value="1"/>
</dbReference>
<evidence type="ECO:0000259" key="4">
    <source>
        <dbReference type="PROSITE" id="PS51034"/>
    </source>
</evidence>
<dbReference type="PANTHER" id="PTHR14002:SF21">
    <property type="entry name" value="SI:CH211-103F14.3-RELATED"/>
    <property type="match status" value="1"/>
</dbReference>
<sequence>MFTQSSLRYSAFFESSPLSWSDCGAELRAPASTDISVTCGTMSIDLAILICPAMYCGYNESLLILNGVVDDPACKGTLDDSVSPRVLRFNFSINKVNSCGSVFKTISAPGTGIFNDFSNVQTVNISGLVLSSDPSTGTVSYKSKLKYFFSCAYPLQYITYNSQISVSASSISVQDSNGTFTSTLSVGLFTDASFTIPMVFPKMGVGLKTPIYTQVKATNLSTNYHVFLHRCYATVTPLSQSSMTYDLFVPCSLRKNTIIHQNGNGHHARFSFPAFRFIEQQNRKTSTYFIHCLIRLCERGSCAILLQCKNRRRRTAVSGAQDEQTEFMTVSSPAIMIRADGNVTLSSFLFHVEQSVFYRILCIVLWQVIVLNVYVNFSVS</sequence>
<dbReference type="Ensembl" id="ENSELUT00000025818.3">
    <property type="protein sequence ID" value="ENSELUP00000036800.3"/>
    <property type="gene ID" value="ENSELUG00000016209.3"/>
</dbReference>
<evidence type="ECO:0000256" key="2">
    <source>
        <dbReference type="ARBA" id="ARBA00023157"/>
    </source>
</evidence>
<dbReference type="Gene3D" id="2.60.40.4100">
    <property type="entry name" value="Zona pellucida, ZP-C domain"/>
    <property type="match status" value="1"/>
</dbReference>
<evidence type="ECO:0000313" key="5">
    <source>
        <dbReference type="Ensembl" id="ENSELUP00000036800.3"/>
    </source>
</evidence>
<proteinExistence type="predicted"/>
<reference evidence="5" key="4">
    <citation type="submission" date="2025-09" db="UniProtKB">
        <authorList>
            <consortium name="Ensembl"/>
        </authorList>
    </citation>
    <scope>IDENTIFICATION</scope>
</reference>
<reference evidence="5" key="3">
    <citation type="submission" date="2025-08" db="UniProtKB">
        <authorList>
            <consortium name="Ensembl"/>
        </authorList>
    </citation>
    <scope>IDENTIFICATION</scope>
</reference>
<dbReference type="InterPro" id="IPR055356">
    <property type="entry name" value="ZP-N"/>
</dbReference>
<evidence type="ECO:0000256" key="1">
    <source>
        <dbReference type="ARBA" id="ARBA00022729"/>
    </source>
</evidence>
<evidence type="ECO:0000313" key="6">
    <source>
        <dbReference type="Proteomes" id="UP000265140"/>
    </source>
</evidence>
<protein>
    <recommendedName>
        <fullName evidence="4">ZP domain-containing protein</fullName>
    </recommendedName>
</protein>
<dbReference type="GeneTree" id="ENSGT00940000164443"/>
<organism evidence="5 6">
    <name type="scientific">Esox lucius</name>
    <name type="common">Northern pike</name>
    <dbReference type="NCBI Taxonomy" id="8010"/>
    <lineage>
        <taxon>Eukaryota</taxon>
        <taxon>Metazoa</taxon>
        <taxon>Chordata</taxon>
        <taxon>Craniata</taxon>
        <taxon>Vertebrata</taxon>
        <taxon>Euteleostomi</taxon>
        <taxon>Actinopterygii</taxon>
        <taxon>Neopterygii</taxon>
        <taxon>Teleostei</taxon>
        <taxon>Protacanthopterygii</taxon>
        <taxon>Esociformes</taxon>
        <taxon>Esocidae</taxon>
        <taxon>Esox</taxon>
    </lineage>
</organism>
<dbReference type="OMA" id="NGHHARF"/>
<dbReference type="InterPro" id="IPR042235">
    <property type="entry name" value="ZP-C_dom"/>
</dbReference>
<keyword evidence="3" id="KW-1133">Transmembrane helix</keyword>
<dbReference type="InterPro" id="IPR055355">
    <property type="entry name" value="ZP-C"/>
</dbReference>
<dbReference type="SMART" id="SM00241">
    <property type="entry name" value="ZP"/>
    <property type="match status" value="1"/>
</dbReference>
<feature type="transmembrane region" description="Helical" evidence="3">
    <location>
        <begin position="356"/>
        <end position="375"/>
    </location>
</feature>
<keyword evidence="6" id="KW-1185">Reference proteome</keyword>
<keyword evidence="1" id="KW-0732">Signal</keyword>
<reference evidence="6" key="1">
    <citation type="journal article" date="2014" name="PLoS ONE">
        <title>The genome and linkage map of the northern pike (Esox lucius): conserved synteny revealed between the salmonid sister group and the Neoteleostei.</title>
        <authorList>
            <person name="Rondeau E.B."/>
            <person name="Minkley D.R."/>
            <person name="Leong J.S."/>
            <person name="Messmer A.M."/>
            <person name="Jantzen J.R."/>
            <person name="von Schalburg K.R."/>
            <person name="Lemon C."/>
            <person name="Bird N.H."/>
            <person name="Koop B.F."/>
        </authorList>
    </citation>
    <scope>NUCLEOTIDE SEQUENCE</scope>
</reference>
<dbReference type="Pfam" id="PF23344">
    <property type="entry name" value="ZP-N"/>
    <property type="match status" value="1"/>
</dbReference>
<accession>A0A3P9A7U3</accession>
<dbReference type="InterPro" id="IPR001507">
    <property type="entry name" value="ZP_dom"/>
</dbReference>
<evidence type="ECO:0000256" key="3">
    <source>
        <dbReference type="SAM" id="Phobius"/>
    </source>
</evidence>
<dbReference type="Pfam" id="PF00100">
    <property type="entry name" value="Zona_pellucida"/>
    <property type="match status" value="1"/>
</dbReference>
<name>A0A3P9A7U3_ESOLU</name>
<reference evidence="5" key="2">
    <citation type="submission" date="2020-02" db="EMBL/GenBank/DDBJ databases">
        <title>Esox lucius (northern pike) genome, fEsoLuc1, primary haplotype.</title>
        <authorList>
            <person name="Myers G."/>
            <person name="Karagic N."/>
            <person name="Meyer A."/>
            <person name="Pippel M."/>
            <person name="Reichard M."/>
            <person name="Winkler S."/>
            <person name="Tracey A."/>
            <person name="Sims Y."/>
            <person name="Howe K."/>
            <person name="Rhie A."/>
            <person name="Formenti G."/>
            <person name="Durbin R."/>
            <person name="Fedrigo O."/>
            <person name="Jarvis E.D."/>
        </authorList>
    </citation>
    <scope>NUCLEOTIDE SEQUENCE [LARGE SCALE GENOMIC DNA]</scope>
</reference>
<keyword evidence="3" id="KW-0812">Transmembrane</keyword>
<dbReference type="AlphaFoldDB" id="A0A3P9A7U3"/>
<dbReference type="InParanoid" id="A0A3P9A7U3"/>
<keyword evidence="3" id="KW-0472">Membrane</keyword>
<dbReference type="PROSITE" id="PS51034">
    <property type="entry name" value="ZP_2"/>
    <property type="match status" value="1"/>
</dbReference>
<dbReference type="Proteomes" id="UP000265140">
    <property type="component" value="Chromosome 14"/>
</dbReference>